<dbReference type="PANTHER" id="PTHR33478:SF1">
    <property type="entry name" value="EXTRACELLULAR METALLOPROTEINASE MEP"/>
    <property type="match status" value="1"/>
</dbReference>
<keyword evidence="7" id="KW-0378">Hydrolase</keyword>
<dbReference type="InterPro" id="IPR027268">
    <property type="entry name" value="Peptidase_M4/M1_CTD_sf"/>
</dbReference>
<protein>
    <submittedName>
        <fullName evidence="12">Fungalysin metallopeptidase (M36)</fullName>
    </submittedName>
</protein>
<accession>A0A1H3PB86</accession>
<evidence type="ECO:0000256" key="8">
    <source>
        <dbReference type="ARBA" id="ARBA00022833"/>
    </source>
</evidence>
<evidence type="ECO:0000256" key="2">
    <source>
        <dbReference type="ARBA" id="ARBA00004613"/>
    </source>
</evidence>
<feature type="region of interest" description="Disordered" evidence="11">
    <location>
        <begin position="282"/>
        <end position="301"/>
    </location>
</feature>
<dbReference type="GO" id="GO:0008270">
    <property type="term" value="F:zinc ion binding"/>
    <property type="evidence" value="ECO:0007669"/>
    <property type="project" value="InterPro"/>
</dbReference>
<organism evidence="12 13">
    <name type="scientific">Amycolatopsis xylanica</name>
    <dbReference type="NCBI Taxonomy" id="589385"/>
    <lineage>
        <taxon>Bacteria</taxon>
        <taxon>Bacillati</taxon>
        <taxon>Actinomycetota</taxon>
        <taxon>Actinomycetes</taxon>
        <taxon>Pseudonocardiales</taxon>
        <taxon>Pseudonocardiaceae</taxon>
        <taxon>Amycolatopsis</taxon>
    </lineage>
</organism>
<keyword evidence="8" id="KW-0862">Zinc</keyword>
<keyword evidence="13" id="KW-1185">Reference proteome</keyword>
<dbReference type="GO" id="GO:0004222">
    <property type="term" value="F:metalloendopeptidase activity"/>
    <property type="evidence" value="ECO:0007669"/>
    <property type="project" value="InterPro"/>
</dbReference>
<dbReference type="SUPFAM" id="SSF55486">
    <property type="entry name" value="Metalloproteases ('zincins'), catalytic domain"/>
    <property type="match status" value="1"/>
</dbReference>
<dbReference type="Gene3D" id="1.10.390.10">
    <property type="entry name" value="Neutral Protease Domain 2"/>
    <property type="match status" value="1"/>
</dbReference>
<name>A0A1H3PB86_9PSEU</name>
<evidence type="ECO:0000256" key="4">
    <source>
        <dbReference type="ARBA" id="ARBA00022525"/>
    </source>
</evidence>
<evidence type="ECO:0000256" key="11">
    <source>
        <dbReference type="SAM" id="MobiDB-lite"/>
    </source>
</evidence>
<reference evidence="12 13" key="1">
    <citation type="submission" date="2016-10" db="EMBL/GenBank/DDBJ databases">
        <authorList>
            <person name="de Groot N.N."/>
        </authorList>
    </citation>
    <scope>NUCLEOTIDE SEQUENCE [LARGE SCALE GENOMIC DNA]</scope>
    <source>
        <strain evidence="12 13">CPCC 202699</strain>
    </source>
</reference>
<evidence type="ECO:0000256" key="6">
    <source>
        <dbReference type="ARBA" id="ARBA00022723"/>
    </source>
</evidence>
<dbReference type="RefSeq" id="WP_091295422.1">
    <property type="nucleotide sequence ID" value="NZ_FNON01000008.1"/>
</dbReference>
<dbReference type="Pfam" id="PF02128">
    <property type="entry name" value="Peptidase_M36"/>
    <property type="match status" value="1"/>
</dbReference>
<dbReference type="PANTHER" id="PTHR33478">
    <property type="entry name" value="EXTRACELLULAR METALLOPROTEINASE MEP"/>
    <property type="match status" value="1"/>
</dbReference>
<evidence type="ECO:0000313" key="13">
    <source>
        <dbReference type="Proteomes" id="UP000199515"/>
    </source>
</evidence>
<keyword evidence="9" id="KW-0482">Metalloprotease</keyword>
<keyword evidence="4" id="KW-0964">Secreted</keyword>
<comment type="similarity">
    <text evidence="3">Belongs to the peptidase M36 family.</text>
</comment>
<keyword evidence="5" id="KW-0645">Protease</keyword>
<evidence type="ECO:0000256" key="7">
    <source>
        <dbReference type="ARBA" id="ARBA00022801"/>
    </source>
</evidence>
<dbReference type="PRINTS" id="PR00999">
    <property type="entry name" value="FUNGALYSIN"/>
</dbReference>
<dbReference type="Proteomes" id="UP000199515">
    <property type="component" value="Unassembled WGS sequence"/>
</dbReference>
<evidence type="ECO:0000313" key="12">
    <source>
        <dbReference type="EMBL" id="SDY98396.1"/>
    </source>
</evidence>
<keyword evidence="10" id="KW-0865">Zymogen</keyword>
<evidence type="ECO:0000256" key="5">
    <source>
        <dbReference type="ARBA" id="ARBA00022670"/>
    </source>
</evidence>
<dbReference type="AlphaFoldDB" id="A0A1H3PB86"/>
<dbReference type="CDD" id="cd09596">
    <property type="entry name" value="M36"/>
    <property type="match status" value="1"/>
</dbReference>
<evidence type="ECO:0000256" key="9">
    <source>
        <dbReference type="ARBA" id="ARBA00023049"/>
    </source>
</evidence>
<evidence type="ECO:0000256" key="3">
    <source>
        <dbReference type="ARBA" id="ARBA00006006"/>
    </source>
</evidence>
<keyword evidence="6" id="KW-0479">Metal-binding</keyword>
<proteinExistence type="inferred from homology"/>
<dbReference type="OrthoDB" id="5377264at2"/>
<comment type="cofactor">
    <cofactor evidence="1">
        <name>Zn(2+)</name>
        <dbReference type="ChEBI" id="CHEBI:29105"/>
    </cofactor>
</comment>
<dbReference type="STRING" id="589385.SAMN05421504_108124"/>
<evidence type="ECO:0000256" key="1">
    <source>
        <dbReference type="ARBA" id="ARBA00001947"/>
    </source>
</evidence>
<gene>
    <name evidence="12" type="ORF">SAMN05421504_108124</name>
</gene>
<dbReference type="InterPro" id="IPR050371">
    <property type="entry name" value="Fungal_virulence_M36"/>
</dbReference>
<dbReference type="EMBL" id="FNON01000008">
    <property type="protein sequence ID" value="SDY98396.1"/>
    <property type="molecule type" value="Genomic_DNA"/>
</dbReference>
<dbReference type="Gene3D" id="3.10.170.10">
    <property type="match status" value="1"/>
</dbReference>
<dbReference type="InterPro" id="IPR001842">
    <property type="entry name" value="Peptidase_M36"/>
</dbReference>
<dbReference type="GO" id="GO:0005615">
    <property type="term" value="C:extracellular space"/>
    <property type="evidence" value="ECO:0007669"/>
    <property type="project" value="InterPro"/>
</dbReference>
<evidence type="ECO:0000256" key="10">
    <source>
        <dbReference type="ARBA" id="ARBA00023145"/>
    </source>
</evidence>
<dbReference type="GO" id="GO:0006508">
    <property type="term" value="P:proteolysis"/>
    <property type="evidence" value="ECO:0007669"/>
    <property type="project" value="UniProtKB-KW"/>
</dbReference>
<sequence>MAGQSQIPEDFNALYDSGARAARGTPLSAPSRTGGHGRLSAEIPGLLVDYDEATGLPNRIAVERPAGRLTSVGAASPEEAAANFVRERGDLWELSPSDAAGVEVVSVSGRGLPTVQLVQRVEGVEVFSSEVTAAIGGDNQVIALAGQFFPGATEAGGQRSAGPVTSAEEAISRAAHDLTGTHYEPAEFTPLEGEDGQYRFYAVPEADSRPAFERPVRVKDVLFPLGDGQLSPGYYLELWIKGFPAFSYVIDSVDDPDVLFRKNLSADSSFKYKVFNTGDAVLRPEDGPAPGTPHPTGRLDGFQARTIPERVIDTEGLLKGDPWLPDGATTTQGNNCFAYADLAAPQGFGDGDVVGKASAPGCFEYTYDHSKAASDPNNLQSSLVGMFVHVNWLHDRWYEAGFDEAAGNAQQDNFGRGGSGGDPILAEGHDFSGTDNANMSTPADGASPRMQMYEFVGVSPLPSRTSNFDALITFHEMGHYVTNRLVGNATGLSNQQGRAMGEGWGDFFAICMTSQATDNFANGTFAVGGWTDLTSSFRDNYYFSIRRYPYTADLGKNPLTFKHISANVVLPSGPLRNPNGGGPNNEVHNAGEVWCATLWEVFVNLVAKHGHAEAERRMLEYVIGGLKLTPSRPTYTQARDGIISAVAALNAADLPEVWQGFAKRGMGTAAVSPPSSSSSLAGVVESFDVP</sequence>
<feature type="region of interest" description="Disordered" evidence="11">
    <location>
        <begin position="409"/>
        <end position="444"/>
    </location>
</feature>
<comment type="subcellular location">
    <subcellularLocation>
        <location evidence="2">Secreted</location>
    </subcellularLocation>
</comment>